<accession>Q9K691</accession>
<protein>
    <recommendedName>
        <fullName evidence="3">histidine kinase</fullName>
        <ecNumber evidence="3">2.7.13.3</ecNumber>
    </recommendedName>
</protein>
<keyword evidence="5" id="KW-0597">Phosphoprotein</keyword>
<dbReference type="Gene3D" id="6.10.340.10">
    <property type="match status" value="1"/>
</dbReference>
<evidence type="ECO:0000256" key="8">
    <source>
        <dbReference type="ARBA" id="ARBA00022777"/>
    </source>
</evidence>
<dbReference type="InterPro" id="IPR003594">
    <property type="entry name" value="HATPase_dom"/>
</dbReference>
<feature type="transmembrane region" description="Helical" evidence="13">
    <location>
        <begin position="9"/>
        <end position="27"/>
    </location>
</feature>
<dbReference type="HOGENOM" id="CLU_020473_5_1_9"/>
<dbReference type="eggNOG" id="COG2972">
    <property type="taxonomic scope" value="Bacteria"/>
</dbReference>
<evidence type="ECO:0000256" key="11">
    <source>
        <dbReference type="ARBA" id="ARBA00023136"/>
    </source>
</evidence>
<name>Q9K691_HALH5</name>
<dbReference type="EMBL" id="BA000004">
    <property type="protein sequence ID" value="BAB07560.1"/>
    <property type="molecule type" value="Genomic_DNA"/>
</dbReference>
<evidence type="ECO:0000256" key="3">
    <source>
        <dbReference type="ARBA" id="ARBA00012438"/>
    </source>
</evidence>
<evidence type="ECO:0000256" key="2">
    <source>
        <dbReference type="ARBA" id="ARBA00004651"/>
    </source>
</evidence>
<evidence type="ECO:0000256" key="9">
    <source>
        <dbReference type="ARBA" id="ARBA00022840"/>
    </source>
</evidence>
<evidence type="ECO:0000313" key="17">
    <source>
        <dbReference type="Proteomes" id="UP000001258"/>
    </source>
</evidence>
<keyword evidence="7" id="KW-0547">Nucleotide-binding</keyword>
<keyword evidence="4" id="KW-1003">Cell membrane</keyword>
<dbReference type="AlphaFoldDB" id="Q9K691"/>
<dbReference type="InterPro" id="IPR003660">
    <property type="entry name" value="HAMP_dom"/>
</dbReference>
<proteinExistence type="predicted"/>
<dbReference type="RefSeq" id="WP_010899966.1">
    <property type="nucleotide sequence ID" value="NC_002570.2"/>
</dbReference>
<dbReference type="Proteomes" id="UP000001258">
    <property type="component" value="Chromosome"/>
</dbReference>
<dbReference type="InterPro" id="IPR050640">
    <property type="entry name" value="Bact_2-comp_sensor_kinase"/>
</dbReference>
<evidence type="ECO:0000256" key="12">
    <source>
        <dbReference type="SAM" id="MobiDB-lite"/>
    </source>
</evidence>
<dbReference type="KEGG" id="bha:BH3841"/>
<dbReference type="EC" id="2.7.13.3" evidence="3"/>
<keyword evidence="13" id="KW-1133">Transmembrane helix</keyword>
<dbReference type="Gene3D" id="3.30.565.10">
    <property type="entry name" value="Histidine kinase-like ATPase, C-terminal domain"/>
    <property type="match status" value="1"/>
</dbReference>
<evidence type="ECO:0000259" key="15">
    <source>
        <dbReference type="PROSITE" id="PS50885"/>
    </source>
</evidence>
<dbReference type="PANTHER" id="PTHR34220:SF7">
    <property type="entry name" value="SENSOR HISTIDINE KINASE YPDA"/>
    <property type="match status" value="1"/>
</dbReference>
<evidence type="ECO:0000259" key="14">
    <source>
        <dbReference type="PROSITE" id="PS50109"/>
    </source>
</evidence>
<dbReference type="PROSITE" id="PS50109">
    <property type="entry name" value="HIS_KIN"/>
    <property type="match status" value="1"/>
</dbReference>
<dbReference type="SUPFAM" id="SSF158472">
    <property type="entry name" value="HAMP domain-like"/>
    <property type="match status" value="1"/>
</dbReference>
<dbReference type="Pfam" id="PF06580">
    <property type="entry name" value="His_kinase"/>
    <property type="match status" value="1"/>
</dbReference>
<feature type="domain" description="HAMP" evidence="15">
    <location>
        <begin position="199"/>
        <end position="252"/>
    </location>
</feature>
<evidence type="ECO:0000256" key="13">
    <source>
        <dbReference type="SAM" id="Phobius"/>
    </source>
</evidence>
<organism evidence="16 17">
    <name type="scientific">Halalkalibacterium halodurans (strain ATCC BAA-125 / DSM 18197 / FERM 7344 / JCM 9153 / C-125)</name>
    <name type="common">Bacillus halodurans</name>
    <dbReference type="NCBI Taxonomy" id="272558"/>
    <lineage>
        <taxon>Bacteria</taxon>
        <taxon>Bacillati</taxon>
        <taxon>Bacillota</taxon>
        <taxon>Bacilli</taxon>
        <taxon>Bacillales</taxon>
        <taxon>Bacillaceae</taxon>
        <taxon>Halalkalibacterium (ex Joshi et al. 2022)</taxon>
    </lineage>
</organism>
<dbReference type="CDD" id="cd06225">
    <property type="entry name" value="HAMP"/>
    <property type="match status" value="1"/>
</dbReference>
<evidence type="ECO:0000256" key="4">
    <source>
        <dbReference type="ARBA" id="ARBA00022475"/>
    </source>
</evidence>
<evidence type="ECO:0000256" key="1">
    <source>
        <dbReference type="ARBA" id="ARBA00000085"/>
    </source>
</evidence>
<feature type="region of interest" description="Disordered" evidence="12">
    <location>
        <begin position="417"/>
        <end position="438"/>
    </location>
</feature>
<feature type="compositionally biased region" description="Basic and acidic residues" evidence="12">
    <location>
        <begin position="417"/>
        <end position="430"/>
    </location>
</feature>
<feature type="transmembrane region" description="Helical" evidence="13">
    <location>
        <begin position="178"/>
        <end position="197"/>
    </location>
</feature>
<dbReference type="InterPro" id="IPR010559">
    <property type="entry name" value="Sig_transdc_His_kin_internal"/>
</dbReference>
<dbReference type="PANTHER" id="PTHR34220">
    <property type="entry name" value="SENSOR HISTIDINE KINASE YPDA"/>
    <property type="match status" value="1"/>
</dbReference>
<dbReference type="Pfam" id="PF02518">
    <property type="entry name" value="HATPase_c"/>
    <property type="match status" value="1"/>
</dbReference>
<dbReference type="InterPro" id="IPR036890">
    <property type="entry name" value="HATPase_C_sf"/>
</dbReference>
<reference evidence="16 17" key="1">
    <citation type="journal article" date="2000" name="Nucleic Acids Res.">
        <title>Complete genome sequence of the alkaliphilic bacterium Bacillus halodurans and genomic sequence comparison with Bacillus subtilis.</title>
        <authorList>
            <person name="Takami H."/>
            <person name="Nakasone K."/>
            <person name="Takaki Y."/>
            <person name="Maeno G."/>
            <person name="Sasaki R."/>
            <person name="Masui N."/>
            <person name="Fuji F."/>
            <person name="Hirama C."/>
            <person name="Nakamura Y."/>
            <person name="Ogasawara N."/>
            <person name="Kuhara S."/>
            <person name="Horikoshi K."/>
        </authorList>
    </citation>
    <scope>NUCLEOTIDE SEQUENCE [LARGE SCALE GENOMIC DNA]</scope>
    <source>
        <strain evidence="17">ATCC BAA-125 / DSM 18197 / FERM 7344 / JCM 9153 / C-125</strain>
    </source>
</reference>
<evidence type="ECO:0000256" key="10">
    <source>
        <dbReference type="ARBA" id="ARBA00023012"/>
    </source>
</evidence>
<comment type="catalytic activity">
    <reaction evidence="1">
        <text>ATP + protein L-histidine = ADP + protein N-phospho-L-histidine.</text>
        <dbReference type="EC" id="2.7.13.3"/>
    </reaction>
</comment>
<keyword evidence="6" id="KW-0808">Transferase</keyword>
<keyword evidence="9" id="KW-0067">ATP-binding</keyword>
<dbReference type="PROSITE" id="PS50885">
    <property type="entry name" value="HAMP"/>
    <property type="match status" value="1"/>
</dbReference>
<dbReference type="GO" id="GO:0000155">
    <property type="term" value="F:phosphorelay sensor kinase activity"/>
    <property type="evidence" value="ECO:0007669"/>
    <property type="project" value="InterPro"/>
</dbReference>
<dbReference type="InterPro" id="IPR005467">
    <property type="entry name" value="His_kinase_dom"/>
</dbReference>
<dbReference type="STRING" id="272558.gene:10729754"/>
<keyword evidence="10" id="KW-0902">Two-component regulatory system</keyword>
<comment type="subcellular location">
    <subcellularLocation>
        <location evidence="2">Cell membrane</location>
        <topology evidence="2">Multi-pass membrane protein</topology>
    </subcellularLocation>
</comment>
<dbReference type="OrthoDB" id="9776552at2"/>
<dbReference type="GO" id="GO:0005886">
    <property type="term" value="C:plasma membrane"/>
    <property type="evidence" value="ECO:0007669"/>
    <property type="project" value="UniProtKB-SubCell"/>
</dbReference>
<dbReference type="GO" id="GO:0005524">
    <property type="term" value="F:ATP binding"/>
    <property type="evidence" value="ECO:0007669"/>
    <property type="project" value="UniProtKB-KW"/>
</dbReference>
<keyword evidence="11 13" id="KW-0472">Membrane</keyword>
<evidence type="ECO:0000313" key="16">
    <source>
        <dbReference type="EMBL" id="BAB07560.1"/>
    </source>
</evidence>
<sequence length="481" mass="55076">MIRIRTKLLAYFLVLLVILIAVSYFLYASNQRTLYQYNESFERFLVLNDISQTTNQIYETLNQYVTEETPDLFEEYSEQRSKLITIQQQIEKLIRNERNAVHLKNYDHMVTSFLEKTEQAAEGFDEQRIDAYPFYLDESQQIAQYIREMTLTLIDDELTNYQQFYNSMLQKHSYTTQLAISIFVSILVLSSFFAIWLSDGITKPISRLTNAAYEISSGQLDGKDVKVSSNDELAFLTETFNDMRQNISGLVKEMEETSRLNQLLKEMELRSLQSQINPHFLFNTLNVILKMSYIEQAEKTGKLIASVSSLLRYNLGSLDRTTTVADEANMLQEYFHILKARFGDWISLSLNVDDEARPYLIPCLTLQPLVENAFIHGVEQMESGAAIDVTIQKVGDSLTISISDNGAGMDEATRKELLSSKEEDQTEKRASGGHSTGIGMRNVMRRLEIFYQKTELLTIESSLGEGTTVSLLLPTKEVCDD</sequence>
<feature type="domain" description="Histidine kinase" evidence="14">
    <location>
        <begin position="295"/>
        <end position="477"/>
    </location>
</feature>
<dbReference type="SUPFAM" id="SSF55874">
    <property type="entry name" value="ATPase domain of HSP90 chaperone/DNA topoisomerase II/histidine kinase"/>
    <property type="match status" value="1"/>
</dbReference>
<evidence type="ECO:0000256" key="7">
    <source>
        <dbReference type="ARBA" id="ARBA00022741"/>
    </source>
</evidence>
<dbReference type="SMART" id="SM00304">
    <property type="entry name" value="HAMP"/>
    <property type="match status" value="1"/>
</dbReference>
<gene>
    <name evidence="16" type="ordered locus">BH3841</name>
</gene>
<dbReference type="Pfam" id="PF00672">
    <property type="entry name" value="HAMP"/>
    <property type="match status" value="1"/>
</dbReference>
<keyword evidence="13" id="KW-0812">Transmembrane</keyword>
<evidence type="ECO:0000256" key="6">
    <source>
        <dbReference type="ARBA" id="ARBA00022679"/>
    </source>
</evidence>
<evidence type="ECO:0000256" key="5">
    <source>
        <dbReference type="ARBA" id="ARBA00022553"/>
    </source>
</evidence>
<dbReference type="PIR" id="A84130">
    <property type="entry name" value="A84130"/>
</dbReference>
<keyword evidence="17" id="KW-1185">Reference proteome</keyword>
<keyword evidence="8 16" id="KW-0418">Kinase</keyword>